<feature type="compositionally biased region" description="Polar residues" evidence="2">
    <location>
        <begin position="19"/>
        <end position="31"/>
    </location>
</feature>
<feature type="compositionally biased region" description="Polar residues" evidence="2">
    <location>
        <begin position="221"/>
        <end position="244"/>
    </location>
</feature>
<evidence type="ECO:0000256" key="1">
    <source>
        <dbReference type="SAM" id="Coils"/>
    </source>
</evidence>
<feature type="compositionally biased region" description="Polar residues" evidence="2">
    <location>
        <begin position="1"/>
        <end position="11"/>
    </location>
</feature>
<feature type="region of interest" description="Disordered" evidence="2">
    <location>
        <begin position="919"/>
        <end position="962"/>
    </location>
</feature>
<dbReference type="PANTHER" id="PTHR12673">
    <property type="entry name" value="FACIOGENITAL DYSPLASIA PROTEIN"/>
    <property type="match status" value="1"/>
</dbReference>
<proteinExistence type="predicted"/>
<name>A0A7S1PJ40_9EUKA</name>
<feature type="domain" description="DH" evidence="3">
    <location>
        <begin position="972"/>
        <end position="1179"/>
    </location>
</feature>
<dbReference type="InterPro" id="IPR019734">
    <property type="entry name" value="TPR_rpt"/>
</dbReference>
<dbReference type="SMART" id="SM00028">
    <property type="entry name" value="TPR"/>
    <property type="match status" value="2"/>
</dbReference>
<protein>
    <recommendedName>
        <fullName evidence="3">DH domain-containing protein</fullName>
    </recommendedName>
</protein>
<feature type="coiled-coil region" evidence="1">
    <location>
        <begin position="698"/>
        <end position="732"/>
    </location>
</feature>
<dbReference type="EMBL" id="HBGD01010974">
    <property type="protein sequence ID" value="CAD9085778.1"/>
    <property type="molecule type" value="Transcribed_RNA"/>
</dbReference>
<dbReference type="PROSITE" id="PS50010">
    <property type="entry name" value="DH_2"/>
    <property type="match status" value="1"/>
</dbReference>
<dbReference type="InterPro" id="IPR035899">
    <property type="entry name" value="DBL_dom_sf"/>
</dbReference>
<dbReference type="InterPro" id="IPR011990">
    <property type="entry name" value="TPR-like_helical_dom_sf"/>
</dbReference>
<dbReference type="GO" id="GO:0005737">
    <property type="term" value="C:cytoplasm"/>
    <property type="evidence" value="ECO:0007669"/>
    <property type="project" value="TreeGrafter"/>
</dbReference>
<evidence type="ECO:0000313" key="4">
    <source>
        <dbReference type="EMBL" id="CAD9085778.1"/>
    </source>
</evidence>
<sequence>MTRFYSPSHQSSSKHTKPNKTSTNHHSSTGGNPPKVPPLPLSTFTATGNSSSPRTSTPPTSSRRNSARNSTSVVPTSLFHSATILLQQGRPVQALETLEKHLEQNEHLPRQAAGGDQQKHPLIPTLSLIALIHKKLNNTSQAIQYYLKASELGDEAAMCHLGVLMMETHSEQDVAAGGHEEAAVKESGQEVIMRMEQHEVKDADPLQSPSTEGNVEPPDQESAQPTEHSPVDTSTQQDITTDPSQLPKLTPNQVRALNLLKKSASLSHPQAHYHLFMFQPQHALTDKERTEYLKKGADLGERKCADLWESLQEDIASDSNATSPRTNHTASREQYHLHLGRSYRNSPARERVEMSRTSPRKHTVSISPRCAHLSSTTPLPPHILSRSSDSLHSASTKPDIIQQITSEKIKAVHSLRLQLQYEKQSKQQCMKRLEEHYLGELNDLRKKLDAKTSHMQQREELWTRETQQLRRKVGDICAELENYDQVREENAQLSTENHKLRQQALTFQHDMQKGQSQHELRTQLSQNALVKTQTENELLRGRLQTLEQTLSESQRELSAMRAKLAQTQRDISVKTEECTQLNEMNQQLTRQLEKSTEQHKSEYESMSAENLMLRKRFQEKVQHLTLQNEHLHTENMEHSQSHVKSNVENLLKHLVDIKMQQEQQFGALKSRMEIFEKHHREGENASGDTSPIDDATKDRLVESRLQKLQERLESELEKRLQKENENAHLQHQLTVLKHQVSQQEQSTVENSMAQRTQKLVQTLVDPLLKSMQTFSMRIDEHERQQSEKQHELVQCVMSALSESRNNTDSLDGGQQRGSLPLELSHQWRQEIQQVLSEVLQSTLGTRNAAYGGVFMNASGSAEPLDNITLDKTSSLAPQDLFPLEKPGNGERIISPILPEVGNNRCSSGDIETRRALVEQQAVDSSQKSRPINEIHPNLSHVEERSSIPSQSPRSSSVHSPQQAIIHEKVSPALALTLSELKNTNQVYLFNLQRLTQLYVCPLGGESVAESTLSLLPHNVWRTLFGLFDSLQLCTLEVAQELDIHLKDERTPGDGEKSPLYSNTNVHRAVGCLHDVIHTTFQTLHVQYANKYGTIRTILREQRQNNAQFEEFIRQVESNNQHHSIFRLEDFIFLPIRQVNKYEALLRRLLRNTEQHSLVHAKLSLDYNLMRSITQSINRAIASANHDDLVTLNSELQVTDLVKPGRRFIRSFHVWMSEGIKGGQQREGNAYIFNDCIICVPQCGISSDAYGAKSYYEIPLDCRGPESENDVERVVSESECFLLLHWNRKFAQAFSYNYSLALECEDEFEVEDNYRVIIEQREGGAKQFLLGGDK</sequence>
<dbReference type="SUPFAM" id="SSF81901">
    <property type="entry name" value="HCP-like"/>
    <property type="match status" value="1"/>
</dbReference>
<dbReference type="GO" id="GO:0005085">
    <property type="term" value="F:guanyl-nucleotide exchange factor activity"/>
    <property type="evidence" value="ECO:0007669"/>
    <property type="project" value="InterPro"/>
</dbReference>
<feature type="region of interest" description="Disordered" evidence="2">
    <location>
        <begin position="1"/>
        <end position="74"/>
    </location>
</feature>
<organism evidence="4">
    <name type="scientific">Percolomonas cosmopolitus</name>
    <dbReference type="NCBI Taxonomy" id="63605"/>
    <lineage>
        <taxon>Eukaryota</taxon>
        <taxon>Discoba</taxon>
        <taxon>Heterolobosea</taxon>
        <taxon>Tetramitia</taxon>
        <taxon>Eutetramitia</taxon>
        <taxon>Percolomonadidae</taxon>
        <taxon>Percolomonas</taxon>
    </lineage>
</organism>
<evidence type="ECO:0000259" key="3">
    <source>
        <dbReference type="PROSITE" id="PS50010"/>
    </source>
</evidence>
<keyword evidence="1" id="KW-0175">Coiled coil</keyword>
<feature type="compositionally biased region" description="Low complexity" evidence="2">
    <location>
        <begin position="49"/>
        <end position="72"/>
    </location>
</feature>
<feature type="region of interest" description="Disordered" evidence="2">
    <location>
        <begin position="201"/>
        <end position="250"/>
    </location>
</feature>
<dbReference type="SUPFAM" id="SSF48065">
    <property type="entry name" value="DBL homology domain (DH-domain)"/>
    <property type="match status" value="1"/>
</dbReference>
<dbReference type="Gene3D" id="1.20.900.10">
    <property type="entry name" value="Dbl homology (DH) domain"/>
    <property type="match status" value="1"/>
</dbReference>
<feature type="compositionally biased region" description="Low complexity" evidence="2">
    <location>
        <begin position="946"/>
        <end position="962"/>
    </location>
</feature>
<feature type="region of interest" description="Disordered" evidence="2">
    <location>
        <begin position="346"/>
        <end position="375"/>
    </location>
</feature>
<feature type="coiled-coil region" evidence="1">
    <location>
        <begin position="529"/>
        <end position="598"/>
    </location>
</feature>
<accession>A0A7S1PJ40</accession>
<dbReference type="PANTHER" id="PTHR12673:SF159">
    <property type="entry name" value="LD03170P"/>
    <property type="match status" value="1"/>
</dbReference>
<reference evidence="4" key="1">
    <citation type="submission" date="2021-01" db="EMBL/GenBank/DDBJ databases">
        <authorList>
            <person name="Corre E."/>
            <person name="Pelletier E."/>
            <person name="Niang G."/>
            <person name="Scheremetjew M."/>
            <person name="Finn R."/>
            <person name="Kale V."/>
            <person name="Holt S."/>
            <person name="Cochrane G."/>
            <person name="Meng A."/>
            <person name="Brown T."/>
            <person name="Cohen L."/>
        </authorList>
    </citation>
    <scope>NUCLEOTIDE SEQUENCE</scope>
    <source>
        <strain evidence="4">WS</strain>
    </source>
</reference>
<dbReference type="InterPro" id="IPR051092">
    <property type="entry name" value="FYVE_RhoGEF_PH"/>
</dbReference>
<dbReference type="InterPro" id="IPR000219">
    <property type="entry name" value="DH_dom"/>
</dbReference>
<dbReference type="Gene3D" id="1.25.40.10">
    <property type="entry name" value="Tetratricopeptide repeat domain"/>
    <property type="match status" value="1"/>
</dbReference>
<evidence type="ECO:0000256" key="2">
    <source>
        <dbReference type="SAM" id="MobiDB-lite"/>
    </source>
</evidence>
<gene>
    <name evidence="4" type="ORF">PCOS0759_LOCUS9032</name>
</gene>
<dbReference type="Pfam" id="PF00621">
    <property type="entry name" value="RhoGEF"/>
    <property type="match status" value="1"/>
</dbReference>
<dbReference type="SMART" id="SM00325">
    <property type="entry name" value="RhoGEF"/>
    <property type="match status" value="1"/>
</dbReference>